<keyword evidence="2" id="KW-1185">Reference proteome</keyword>
<evidence type="ECO:0008006" key="3">
    <source>
        <dbReference type="Google" id="ProtNLM"/>
    </source>
</evidence>
<dbReference type="EMBL" id="AVOT02021239">
    <property type="protein sequence ID" value="MBW0509936.1"/>
    <property type="molecule type" value="Genomic_DNA"/>
</dbReference>
<comment type="caution">
    <text evidence="1">The sequence shown here is derived from an EMBL/GenBank/DDBJ whole genome shotgun (WGS) entry which is preliminary data.</text>
</comment>
<name>A0A9Q3HLK4_9BASI</name>
<evidence type="ECO:0000313" key="2">
    <source>
        <dbReference type="Proteomes" id="UP000765509"/>
    </source>
</evidence>
<organism evidence="1 2">
    <name type="scientific">Austropuccinia psidii MF-1</name>
    <dbReference type="NCBI Taxonomy" id="1389203"/>
    <lineage>
        <taxon>Eukaryota</taxon>
        <taxon>Fungi</taxon>
        <taxon>Dikarya</taxon>
        <taxon>Basidiomycota</taxon>
        <taxon>Pucciniomycotina</taxon>
        <taxon>Pucciniomycetes</taxon>
        <taxon>Pucciniales</taxon>
        <taxon>Sphaerophragmiaceae</taxon>
        <taxon>Austropuccinia</taxon>
    </lineage>
</organism>
<protein>
    <recommendedName>
        <fullName evidence="3">Chromo domain-containing protein</fullName>
    </recommendedName>
</protein>
<proteinExistence type="predicted"/>
<gene>
    <name evidence="1" type="ORF">O181_049651</name>
</gene>
<dbReference type="AlphaFoldDB" id="A0A9Q3HLK4"/>
<accession>A0A9Q3HLK4</accession>
<dbReference type="OrthoDB" id="10267344at2759"/>
<reference evidence="1" key="1">
    <citation type="submission" date="2021-03" db="EMBL/GenBank/DDBJ databases">
        <title>Draft genome sequence of rust myrtle Austropuccinia psidii MF-1, a brazilian biotype.</title>
        <authorList>
            <person name="Quecine M.C."/>
            <person name="Pachon D.M.R."/>
            <person name="Bonatelli M.L."/>
            <person name="Correr F.H."/>
            <person name="Franceschini L.M."/>
            <person name="Leite T.F."/>
            <person name="Margarido G.R.A."/>
            <person name="Almeida C.A."/>
            <person name="Ferrarezi J.A."/>
            <person name="Labate C.A."/>
        </authorList>
    </citation>
    <scope>NUCLEOTIDE SEQUENCE</scope>
    <source>
        <strain evidence="1">MF-1</strain>
    </source>
</reference>
<evidence type="ECO:0000313" key="1">
    <source>
        <dbReference type="EMBL" id="MBW0509936.1"/>
    </source>
</evidence>
<dbReference type="Proteomes" id="UP000765509">
    <property type="component" value="Unassembled WGS sequence"/>
</dbReference>
<sequence length="120" mass="14112">MEPDFKEGDEVLVSTLNFNNIKRPKKMRDSFTGEEMFPCGKKTTTPQEIVEMEDSPGPVKKIIKSRNITLNGKYQRHHLVRFKNQTEDKDKWLEEDAIPDGNLYLRRFRASRSTEQSHQK</sequence>